<dbReference type="RefSeq" id="WP_218092889.1">
    <property type="nucleotide sequence ID" value="NZ_CAJVAS010000012.1"/>
</dbReference>
<evidence type="ECO:0008006" key="3">
    <source>
        <dbReference type="Google" id="ProtNLM"/>
    </source>
</evidence>
<evidence type="ECO:0000313" key="1">
    <source>
        <dbReference type="EMBL" id="CAG7629768.1"/>
    </source>
</evidence>
<organism evidence="1 2">
    <name type="scientific">Paenibacillus solanacearum</name>
    <dbReference type="NCBI Taxonomy" id="2048548"/>
    <lineage>
        <taxon>Bacteria</taxon>
        <taxon>Bacillati</taxon>
        <taxon>Bacillota</taxon>
        <taxon>Bacilli</taxon>
        <taxon>Bacillales</taxon>
        <taxon>Paenibacillaceae</taxon>
        <taxon>Paenibacillus</taxon>
    </lineage>
</organism>
<dbReference type="EMBL" id="CAJVAS010000012">
    <property type="protein sequence ID" value="CAG7629768.1"/>
    <property type="molecule type" value="Genomic_DNA"/>
</dbReference>
<comment type="caution">
    <text evidence="1">The sequence shown here is derived from an EMBL/GenBank/DDBJ whole genome shotgun (WGS) entry which is preliminary data.</text>
</comment>
<accession>A0A916NJ61</accession>
<sequence>MSIPILVELQQEVRRLLIAGGGMAADDLRLSKWIPQLERLGGSAPVFHRLAEAAGSVVKSEPGGSAAKLLELNALVQSVMYTQGRTETKEERVPLEGTDARLATALPYRKLRPLIEALTQKGQGRLEQLRQAYEEALFEDFRVIPAAVAALDDSYADIPEFLQRHVIPQYGAEAVPALRRQFRPDGGKGDTRRLELLHGLLPEPDTKLLLTAAVEGSTEVRAAATELLGDDPAQEAFVLEQADDKKKEIRRAALYALSRLGTAAAMARLYRALTGKDRDIAIEPVRLCEANDLTLSVIADAERQLERIVRRTAMEEAVSQLLADIASLHGKRMPETAGLLQKLLSTPEFIVPETEAAQEAAAALLLELDMPEADRFAVTLHEAYGRKFIGCSLKAAVKILPPADVYERYGGDLKDKKRPAAKELLRALYELTQPLDEAAGYASEDGGASERQPAWDPRWIYRFAALDEEELVCRLVTGPDRKIAAYLIKKCEGASGLSRGHTAHMLLALTAMQAPETPELVMQALEKGGGRQLYYLDRVQQLLLTSLPNAYADRLRQFAETVTYSSAKNELLEIAELMTARPEPAADLEPIQKGQGLWGWIKSTMS</sequence>
<reference evidence="1" key="1">
    <citation type="submission" date="2021-06" db="EMBL/GenBank/DDBJ databases">
        <authorList>
            <person name="Criscuolo A."/>
        </authorList>
    </citation>
    <scope>NUCLEOTIDE SEQUENCE</scope>
    <source>
        <strain evidence="1">CIP111600</strain>
    </source>
</reference>
<keyword evidence="2" id="KW-1185">Reference proteome</keyword>
<dbReference type="Proteomes" id="UP000693672">
    <property type="component" value="Unassembled WGS sequence"/>
</dbReference>
<protein>
    <recommendedName>
        <fullName evidence="3">HEAT repeat domain-containing protein</fullName>
    </recommendedName>
</protein>
<dbReference type="Pfam" id="PF13646">
    <property type="entry name" value="HEAT_2"/>
    <property type="match status" value="1"/>
</dbReference>
<evidence type="ECO:0000313" key="2">
    <source>
        <dbReference type="Proteomes" id="UP000693672"/>
    </source>
</evidence>
<gene>
    <name evidence="1" type="ORF">PAESOLCIP111_03134</name>
</gene>
<proteinExistence type="predicted"/>
<name>A0A916NJ61_9BACL</name>
<dbReference type="AlphaFoldDB" id="A0A916NJ61"/>